<proteinExistence type="predicted"/>
<dbReference type="STRING" id="57577.A0A2K3L1V8"/>
<name>A0A2K3L1V8_TRIPR</name>
<organism evidence="2 3">
    <name type="scientific">Trifolium pratense</name>
    <name type="common">Red clover</name>
    <dbReference type="NCBI Taxonomy" id="57577"/>
    <lineage>
        <taxon>Eukaryota</taxon>
        <taxon>Viridiplantae</taxon>
        <taxon>Streptophyta</taxon>
        <taxon>Embryophyta</taxon>
        <taxon>Tracheophyta</taxon>
        <taxon>Spermatophyta</taxon>
        <taxon>Magnoliopsida</taxon>
        <taxon>eudicotyledons</taxon>
        <taxon>Gunneridae</taxon>
        <taxon>Pentapetalae</taxon>
        <taxon>rosids</taxon>
        <taxon>fabids</taxon>
        <taxon>Fabales</taxon>
        <taxon>Fabaceae</taxon>
        <taxon>Papilionoideae</taxon>
        <taxon>50 kb inversion clade</taxon>
        <taxon>NPAAA clade</taxon>
        <taxon>Hologalegina</taxon>
        <taxon>IRL clade</taxon>
        <taxon>Trifolieae</taxon>
        <taxon>Trifolium</taxon>
    </lineage>
</organism>
<feature type="domain" description="Chalcone isomerase" evidence="1">
    <location>
        <begin position="138"/>
        <end position="226"/>
    </location>
</feature>
<gene>
    <name evidence="2" type="ORF">L195_g028427</name>
</gene>
<reference evidence="2 3" key="2">
    <citation type="journal article" date="2017" name="Front. Plant Sci.">
        <title>Gene Classification and Mining of Molecular Markers Useful in Red Clover (Trifolium pratense) Breeding.</title>
        <authorList>
            <person name="Istvanek J."/>
            <person name="Dluhosova J."/>
            <person name="Dluhos P."/>
            <person name="Patkova L."/>
            <person name="Nedelnik J."/>
            <person name="Repkova J."/>
        </authorList>
    </citation>
    <scope>NUCLEOTIDE SEQUENCE [LARGE SCALE GENOMIC DNA]</scope>
    <source>
        <strain evidence="3">cv. Tatra</strain>
        <tissue evidence="2">Young leaves</tissue>
    </source>
</reference>
<protein>
    <submittedName>
        <fullName evidence="2">Fatty acid binding protein 2</fullName>
    </submittedName>
</protein>
<dbReference type="Gene3D" id="3.50.70.10">
    <property type="match status" value="1"/>
</dbReference>
<comment type="caution">
    <text evidence="2">The sequence shown here is derived from an EMBL/GenBank/DDBJ whole genome shotgun (WGS) entry which is preliminary data.</text>
</comment>
<dbReference type="SUPFAM" id="SSF54626">
    <property type="entry name" value="Chalcone isomerase"/>
    <property type="match status" value="2"/>
</dbReference>
<dbReference type="PANTHER" id="PTHR47284:SF3">
    <property type="entry name" value="FATTY-ACID-BINDING PROTEIN 2"/>
    <property type="match status" value="1"/>
</dbReference>
<dbReference type="InterPro" id="IPR016087">
    <property type="entry name" value="Chalcone_isomerase"/>
</dbReference>
<dbReference type="GO" id="GO:0005504">
    <property type="term" value="F:fatty acid binding"/>
    <property type="evidence" value="ECO:0007669"/>
    <property type="project" value="TreeGrafter"/>
</dbReference>
<accession>A0A2K3L1V8</accession>
<dbReference type="GO" id="GO:0016872">
    <property type="term" value="F:intramolecular lyase activity"/>
    <property type="evidence" value="ECO:0007669"/>
    <property type="project" value="InterPro"/>
</dbReference>
<dbReference type="GO" id="GO:0009570">
    <property type="term" value="C:chloroplast stroma"/>
    <property type="evidence" value="ECO:0007669"/>
    <property type="project" value="TreeGrafter"/>
</dbReference>
<dbReference type="AlphaFoldDB" id="A0A2K3L1V8"/>
<dbReference type="PANTHER" id="PTHR47284">
    <property type="entry name" value="FATTY-ACID-BINDING PROTEIN 2"/>
    <property type="match status" value="1"/>
</dbReference>
<dbReference type="ExpressionAtlas" id="A0A2K3L1V8">
    <property type="expression patterns" value="baseline"/>
</dbReference>
<dbReference type="InterPro" id="IPR016088">
    <property type="entry name" value="Chalcone_isomerase_3-sand"/>
</dbReference>
<dbReference type="Pfam" id="PF16035">
    <property type="entry name" value="Chalcone_2"/>
    <property type="match status" value="1"/>
</dbReference>
<evidence type="ECO:0000313" key="2">
    <source>
        <dbReference type="EMBL" id="PNX72534.1"/>
    </source>
</evidence>
<reference evidence="2 3" key="1">
    <citation type="journal article" date="2014" name="Am. J. Bot.">
        <title>Genome assembly and annotation for red clover (Trifolium pratense; Fabaceae).</title>
        <authorList>
            <person name="Istvanek J."/>
            <person name="Jaros M."/>
            <person name="Krenek A."/>
            <person name="Repkova J."/>
        </authorList>
    </citation>
    <scope>NUCLEOTIDE SEQUENCE [LARGE SCALE GENOMIC DNA]</scope>
    <source>
        <strain evidence="3">cv. Tatra</strain>
        <tissue evidence="2">Young leaves</tissue>
    </source>
</reference>
<dbReference type="EMBL" id="ASHM01024771">
    <property type="protein sequence ID" value="PNX72534.1"/>
    <property type="molecule type" value="Genomic_DNA"/>
</dbReference>
<sequence>MSTAEPNTGGKRVVLVGTGYKNMTIVKIKTLKVYAFGFYVHPYSLCEKLGPKYASISADELDNHNDFYQDLLREDINMTVRLVVNYKGMKINNVKEFVSFLEPIVQNSDYYNLNQIEDEWSRLALLMLCCSLGIEIAFEKSLRARLVKTNPSTDFDCLWTFGSYFTENISIPLGTVIEFKRTVDGRLITEIGGNHIGSVHSKDLCRAFFGMYIGDLPVCEQTKKEIGMNIANIIRNC</sequence>
<evidence type="ECO:0000313" key="3">
    <source>
        <dbReference type="Proteomes" id="UP000236291"/>
    </source>
</evidence>
<dbReference type="InterPro" id="IPR036298">
    <property type="entry name" value="Chalcone_isomerase_sf"/>
</dbReference>
<dbReference type="Proteomes" id="UP000236291">
    <property type="component" value="Unassembled WGS sequence"/>
</dbReference>
<evidence type="ECO:0000259" key="1">
    <source>
        <dbReference type="Pfam" id="PF16035"/>
    </source>
</evidence>